<dbReference type="EC" id="2.7.13.3" evidence="3"/>
<name>A0ABT9U3L6_PAEHA</name>
<keyword evidence="10" id="KW-0812">Transmembrane</keyword>
<evidence type="ECO:0000256" key="10">
    <source>
        <dbReference type="SAM" id="Phobius"/>
    </source>
</evidence>
<dbReference type="SMART" id="SM00388">
    <property type="entry name" value="HisKA"/>
    <property type="match status" value="1"/>
</dbReference>
<dbReference type="Proteomes" id="UP001229346">
    <property type="component" value="Unassembled WGS sequence"/>
</dbReference>
<evidence type="ECO:0000313" key="13">
    <source>
        <dbReference type="Proteomes" id="UP001229346"/>
    </source>
</evidence>
<evidence type="ECO:0000256" key="3">
    <source>
        <dbReference type="ARBA" id="ARBA00012438"/>
    </source>
</evidence>
<comment type="caution">
    <text evidence="12">The sequence shown here is derived from an EMBL/GenBank/DDBJ whole genome shotgun (WGS) entry which is preliminary data.</text>
</comment>
<evidence type="ECO:0000256" key="1">
    <source>
        <dbReference type="ARBA" id="ARBA00000085"/>
    </source>
</evidence>
<dbReference type="InterPro" id="IPR036097">
    <property type="entry name" value="HisK_dim/P_sf"/>
</dbReference>
<evidence type="ECO:0000256" key="8">
    <source>
        <dbReference type="ARBA" id="ARBA00022840"/>
    </source>
</evidence>
<dbReference type="InterPro" id="IPR050351">
    <property type="entry name" value="BphY/WalK/GraS-like"/>
</dbReference>
<evidence type="ECO:0000256" key="7">
    <source>
        <dbReference type="ARBA" id="ARBA00022777"/>
    </source>
</evidence>
<dbReference type="CDD" id="cd00075">
    <property type="entry name" value="HATPase"/>
    <property type="match status" value="1"/>
</dbReference>
<evidence type="ECO:0000256" key="4">
    <source>
        <dbReference type="ARBA" id="ARBA00022553"/>
    </source>
</evidence>
<dbReference type="PRINTS" id="PR00344">
    <property type="entry name" value="BCTRLSENSOR"/>
</dbReference>
<evidence type="ECO:0000313" key="12">
    <source>
        <dbReference type="EMBL" id="MDQ0114226.1"/>
    </source>
</evidence>
<keyword evidence="5" id="KW-0808">Transferase</keyword>
<keyword evidence="13" id="KW-1185">Reference proteome</keyword>
<feature type="transmembrane region" description="Helical" evidence="10">
    <location>
        <begin position="12"/>
        <end position="34"/>
    </location>
</feature>
<dbReference type="Gene3D" id="1.10.287.130">
    <property type="match status" value="1"/>
</dbReference>
<dbReference type="RefSeq" id="WP_307205550.1">
    <property type="nucleotide sequence ID" value="NZ_JAUSSU010000007.1"/>
</dbReference>
<dbReference type="SUPFAM" id="SSF47384">
    <property type="entry name" value="Homodimeric domain of signal transducing histidine kinase"/>
    <property type="match status" value="1"/>
</dbReference>
<keyword evidence="10" id="KW-1133">Transmembrane helix</keyword>
<feature type="domain" description="Histidine kinase" evidence="11">
    <location>
        <begin position="147"/>
        <end position="345"/>
    </location>
</feature>
<dbReference type="Gene3D" id="3.30.565.10">
    <property type="entry name" value="Histidine kinase-like ATPase, C-terminal domain"/>
    <property type="match status" value="1"/>
</dbReference>
<accession>A0ABT9U3L6</accession>
<proteinExistence type="predicted"/>
<dbReference type="InterPro" id="IPR004358">
    <property type="entry name" value="Sig_transdc_His_kin-like_C"/>
</dbReference>
<dbReference type="CDD" id="cd00082">
    <property type="entry name" value="HisKA"/>
    <property type="match status" value="1"/>
</dbReference>
<evidence type="ECO:0000256" key="2">
    <source>
        <dbReference type="ARBA" id="ARBA00004370"/>
    </source>
</evidence>
<dbReference type="SUPFAM" id="SSF55874">
    <property type="entry name" value="ATPase domain of HSP90 chaperone/DNA topoisomerase II/histidine kinase"/>
    <property type="match status" value="1"/>
</dbReference>
<evidence type="ECO:0000256" key="6">
    <source>
        <dbReference type="ARBA" id="ARBA00022741"/>
    </source>
</evidence>
<gene>
    <name evidence="12" type="ORF">J2T15_003681</name>
</gene>
<comment type="subcellular location">
    <subcellularLocation>
        <location evidence="2">Membrane</location>
    </subcellularLocation>
</comment>
<dbReference type="InterPro" id="IPR036890">
    <property type="entry name" value="HATPase_C_sf"/>
</dbReference>
<keyword evidence="10" id="KW-0472">Membrane</keyword>
<sequence length="346" mass="39649">MNLILRIAVQLLAAFFLFLLCIQVIVIAAAWLFWPELLRSGTTASSQELFFMVLCAVLFLLTLLLIGWYLGKPIYYMMIWIRRLANGQYNVPARWDEIHTRRNHSLKFPYAVYKELFEHLRKLASTLKANEEALRQSEQTKREWIRGISHDLKTPLTYISGYSNMLINKEYGWSEAERLEFLTIIQQKADHLQELVQDLNETVHGQIPLRTERVDLVEIVRRTAADVGSAPWASGYFLRLDSESDLIMADCDPRLITRAIRNLLVNAVVHNPEGTMITVRIMQRPDRTAEIRIEDNGIGFNDSVDRPGLGLSIAKQLVEAHGGKMNVHSKPNEGTSLSIRLQAEHI</sequence>
<keyword evidence="4" id="KW-0597">Phosphoprotein</keyword>
<dbReference type="InterPro" id="IPR003661">
    <property type="entry name" value="HisK_dim/P_dom"/>
</dbReference>
<protein>
    <recommendedName>
        <fullName evidence="3">histidine kinase</fullName>
        <ecNumber evidence="3">2.7.13.3</ecNumber>
    </recommendedName>
</protein>
<dbReference type="InterPro" id="IPR005467">
    <property type="entry name" value="His_kinase_dom"/>
</dbReference>
<dbReference type="EMBL" id="JAUSSU010000007">
    <property type="protein sequence ID" value="MDQ0114226.1"/>
    <property type="molecule type" value="Genomic_DNA"/>
</dbReference>
<reference evidence="12 13" key="1">
    <citation type="submission" date="2023-07" db="EMBL/GenBank/DDBJ databases">
        <title>Sorghum-associated microbial communities from plants grown in Nebraska, USA.</title>
        <authorList>
            <person name="Schachtman D."/>
        </authorList>
    </citation>
    <scope>NUCLEOTIDE SEQUENCE [LARGE SCALE GENOMIC DNA]</scope>
    <source>
        <strain evidence="12 13">CC482</strain>
    </source>
</reference>
<dbReference type="GO" id="GO:0016301">
    <property type="term" value="F:kinase activity"/>
    <property type="evidence" value="ECO:0007669"/>
    <property type="project" value="UniProtKB-KW"/>
</dbReference>
<evidence type="ECO:0000256" key="5">
    <source>
        <dbReference type="ARBA" id="ARBA00022679"/>
    </source>
</evidence>
<keyword evidence="6" id="KW-0547">Nucleotide-binding</keyword>
<keyword evidence="8" id="KW-0067">ATP-binding</keyword>
<comment type="catalytic activity">
    <reaction evidence="1">
        <text>ATP + protein L-histidine = ADP + protein N-phospho-L-histidine.</text>
        <dbReference type="EC" id="2.7.13.3"/>
    </reaction>
</comment>
<dbReference type="PANTHER" id="PTHR42878">
    <property type="entry name" value="TWO-COMPONENT HISTIDINE KINASE"/>
    <property type="match status" value="1"/>
</dbReference>
<evidence type="ECO:0000259" key="11">
    <source>
        <dbReference type="PROSITE" id="PS50109"/>
    </source>
</evidence>
<dbReference type="Pfam" id="PF00512">
    <property type="entry name" value="HisKA"/>
    <property type="match status" value="1"/>
</dbReference>
<keyword evidence="9" id="KW-0902">Two-component regulatory system</keyword>
<keyword evidence="7 12" id="KW-0418">Kinase</keyword>
<dbReference type="PROSITE" id="PS50109">
    <property type="entry name" value="HIS_KIN"/>
    <property type="match status" value="1"/>
</dbReference>
<feature type="transmembrane region" description="Helical" evidence="10">
    <location>
        <begin position="49"/>
        <end position="70"/>
    </location>
</feature>
<evidence type="ECO:0000256" key="9">
    <source>
        <dbReference type="ARBA" id="ARBA00023012"/>
    </source>
</evidence>
<dbReference type="SMART" id="SM00387">
    <property type="entry name" value="HATPase_c"/>
    <property type="match status" value="1"/>
</dbReference>
<dbReference type="InterPro" id="IPR003594">
    <property type="entry name" value="HATPase_dom"/>
</dbReference>
<dbReference type="Pfam" id="PF02518">
    <property type="entry name" value="HATPase_c"/>
    <property type="match status" value="1"/>
</dbReference>
<dbReference type="PANTHER" id="PTHR42878:SF7">
    <property type="entry name" value="SENSOR HISTIDINE KINASE GLRK"/>
    <property type="match status" value="1"/>
</dbReference>
<organism evidence="12 13">
    <name type="scientific">Paenibacillus harenae</name>
    <dbReference type="NCBI Taxonomy" id="306543"/>
    <lineage>
        <taxon>Bacteria</taxon>
        <taxon>Bacillati</taxon>
        <taxon>Bacillota</taxon>
        <taxon>Bacilli</taxon>
        <taxon>Bacillales</taxon>
        <taxon>Paenibacillaceae</taxon>
        <taxon>Paenibacillus</taxon>
    </lineage>
</organism>